<dbReference type="SUPFAM" id="SSF109604">
    <property type="entry name" value="HD-domain/PDEase-like"/>
    <property type="match status" value="1"/>
</dbReference>
<dbReference type="STRING" id="947013.SAMN04488109_3938"/>
<dbReference type="GO" id="GO:0016787">
    <property type="term" value="F:hydrolase activity"/>
    <property type="evidence" value="ECO:0007669"/>
    <property type="project" value="UniProtKB-KW"/>
</dbReference>
<dbReference type="Proteomes" id="UP000184212">
    <property type="component" value="Unassembled WGS sequence"/>
</dbReference>
<name>A0A1M5SI87_9BACT</name>
<keyword evidence="2" id="KW-1185">Reference proteome</keyword>
<protein>
    <submittedName>
        <fullName evidence="1">Predicted HD phosphohydrolase</fullName>
    </submittedName>
</protein>
<reference evidence="1 2" key="1">
    <citation type="submission" date="2016-11" db="EMBL/GenBank/DDBJ databases">
        <authorList>
            <person name="Jaros S."/>
            <person name="Januszkiewicz K."/>
            <person name="Wedrychowicz H."/>
        </authorList>
    </citation>
    <scope>NUCLEOTIDE SEQUENCE [LARGE SCALE GENOMIC DNA]</scope>
    <source>
        <strain evidence="1 2">DSM 24574</strain>
    </source>
</reference>
<gene>
    <name evidence="1" type="ORF">SAMN04488109_3938</name>
</gene>
<evidence type="ECO:0000313" key="1">
    <source>
        <dbReference type="EMBL" id="SHH37988.1"/>
    </source>
</evidence>
<organism evidence="1 2">
    <name type="scientific">Chryseolinea serpens</name>
    <dbReference type="NCBI Taxonomy" id="947013"/>
    <lineage>
        <taxon>Bacteria</taxon>
        <taxon>Pseudomonadati</taxon>
        <taxon>Bacteroidota</taxon>
        <taxon>Cytophagia</taxon>
        <taxon>Cytophagales</taxon>
        <taxon>Fulvivirgaceae</taxon>
        <taxon>Chryseolinea</taxon>
    </lineage>
</organism>
<dbReference type="OrthoDB" id="823268at2"/>
<dbReference type="RefSeq" id="WP_073137180.1">
    <property type="nucleotide sequence ID" value="NZ_FQWQ01000002.1"/>
</dbReference>
<dbReference type="AlphaFoldDB" id="A0A1M5SI87"/>
<dbReference type="PANTHER" id="PTHR40202">
    <property type="match status" value="1"/>
</dbReference>
<dbReference type="EMBL" id="FQWQ01000002">
    <property type="protein sequence ID" value="SHH37988.1"/>
    <property type="molecule type" value="Genomic_DNA"/>
</dbReference>
<keyword evidence="1" id="KW-0378">Hydrolase</keyword>
<dbReference type="PANTHER" id="PTHR40202:SF1">
    <property type="entry name" value="HD DOMAIN-CONTAINING PROTEIN"/>
    <property type="match status" value="1"/>
</dbReference>
<evidence type="ECO:0000313" key="2">
    <source>
        <dbReference type="Proteomes" id="UP000184212"/>
    </source>
</evidence>
<proteinExistence type="predicted"/>
<dbReference type="Gene3D" id="1.10.3210.10">
    <property type="entry name" value="Hypothetical protein af1432"/>
    <property type="match status" value="1"/>
</dbReference>
<accession>A0A1M5SI87</accession>
<dbReference type="InterPro" id="IPR052567">
    <property type="entry name" value="OP_Dioxygenase"/>
</dbReference>
<sequence length="188" mass="21266">METALDPVVEEVLDLYRTSGPACSGDPISLLEHMSHTAQLAIADGACNEMVLAAFFHDIGQLCVMRRQPNELCGYGRKNYEKIGADFLRRRGFGERLARLVEGHVQANRYLSFSCCEYYSNLSEAGRNTLECQGGPMSRGEARAFEQDPLFQQYVLLRRWDAQAASTRGGLVDWEELRRRIEIVLQND</sequence>